<evidence type="ECO:0000313" key="3">
    <source>
        <dbReference type="Proteomes" id="UP000008837"/>
    </source>
</evidence>
<evidence type="ECO:0000313" key="2">
    <source>
        <dbReference type="EMBL" id="EDP44397.1"/>
    </source>
</evidence>
<dbReference type="Proteomes" id="UP000008837">
    <property type="component" value="Unassembled WGS sequence"/>
</dbReference>
<feature type="region of interest" description="Disordered" evidence="1">
    <location>
        <begin position="373"/>
        <end position="415"/>
    </location>
</feature>
<sequence>MLCYLFSDTRRVFTNPRAGSRGARMSSFVQSVGNQADDTTSSQANDTDKSAISNAPLAVQACVASAMAGPYPTFVWPYGQSAGSARRADETPDEYETWKRRRTSYLTWRDSHYPMSITPVDELDGHEGGQEKPAAAAHAPTDDAQVANEASGAGPSSWAHPGAEKLTFKELYIEALMNSGKCTKSMREKCFLDEEYAEDFSKVCLLVNVGRINTTLAFYPEMKTILRSYHPVPSLQKSENTRRNMQDAPRMKSLLKAVLLPHERPGPPGGSSTASASAKHVGHLDTEEVPADIAETARRLRLERRPPTSVVTLIFLLTHQASDIMSLHFPPPFDMHSLFFPQASHPVSAKHRANVFLWLLYHYLEGPAALPPGAPGSENPFDDDVSRAARRQARTAWIQQGSVPPTDANPLWRGTPNPEYRRWRELYDHPNDANGDSGTSSSSSSRRPARKRAADVDDPDTPPCPESHTDRLLVPAMPYISSEAYMQEDADPPEEVAWGKQMQEERAAFLVRFQEEEQAKVLAQSGILDDPEHGRSDEAKPKKRIPVNTQSCYPLANILANAAAAGSHAGALTRSPIGFVKRARLSSRHSHPRDHRLTPSESQELDVEHTSDAAGALEHGSFWDLDLSAASHEPQQSMVQHAWDLVKAQEDFDSDTDAHDDHDDEQLLARQLLVLRRTREARGESESSAKSATEAAASSTPLVT</sequence>
<feature type="region of interest" description="Disordered" evidence="1">
    <location>
        <begin position="120"/>
        <end position="159"/>
    </location>
</feature>
<accession>A8PVI6</accession>
<dbReference type="InterPro" id="IPR038014">
    <property type="entry name" value="Ies1"/>
</dbReference>
<comment type="caution">
    <text evidence="2">The sequence shown here is derived from an EMBL/GenBank/DDBJ whole genome shotgun (WGS) entry which is preliminary data.</text>
</comment>
<feature type="compositionally biased region" description="Low complexity" evidence="1">
    <location>
        <begin position="133"/>
        <end position="147"/>
    </location>
</feature>
<feature type="compositionally biased region" description="Low complexity" evidence="1">
    <location>
        <begin position="688"/>
        <end position="704"/>
    </location>
</feature>
<organism evidence="2 3">
    <name type="scientific">Malassezia globosa (strain ATCC MYA-4612 / CBS 7966)</name>
    <name type="common">Dandruff-associated fungus</name>
    <dbReference type="NCBI Taxonomy" id="425265"/>
    <lineage>
        <taxon>Eukaryota</taxon>
        <taxon>Fungi</taxon>
        <taxon>Dikarya</taxon>
        <taxon>Basidiomycota</taxon>
        <taxon>Ustilaginomycotina</taxon>
        <taxon>Malasseziomycetes</taxon>
        <taxon>Malasseziales</taxon>
        <taxon>Malasseziaceae</taxon>
        <taxon>Malassezia</taxon>
    </lineage>
</organism>
<gene>
    <name evidence="2" type="ORF">MGL_0879</name>
</gene>
<dbReference type="KEGG" id="mgl:MGL_0879"/>
<dbReference type="EMBL" id="AAYY01000003">
    <property type="protein sequence ID" value="EDP44397.1"/>
    <property type="molecule type" value="Genomic_DNA"/>
</dbReference>
<dbReference type="STRING" id="425265.A8PVI6"/>
<evidence type="ECO:0008006" key="4">
    <source>
        <dbReference type="Google" id="ProtNLM"/>
    </source>
</evidence>
<protein>
    <recommendedName>
        <fullName evidence="4">Ino eighty subunit 1</fullName>
    </recommendedName>
</protein>
<proteinExistence type="predicted"/>
<dbReference type="InParanoid" id="A8PVI6"/>
<keyword evidence="3" id="KW-1185">Reference proteome</keyword>
<reference evidence="2 3" key="1">
    <citation type="journal article" date="2007" name="Proc. Natl. Acad. Sci. U.S.A.">
        <title>Dandruff-associated Malassezia genomes reveal convergent and divergent virulence traits shared with plant and human fungal pathogens.</title>
        <authorList>
            <person name="Xu J."/>
            <person name="Saunders C.W."/>
            <person name="Hu P."/>
            <person name="Grant R.A."/>
            <person name="Boekhout T."/>
            <person name="Kuramae E.E."/>
            <person name="Kronstad J.W."/>
            <person name="Deangelis Y.M."/>
            <person name="Reeder N.L."/>
            <person name="Johnstone K.R."/>
            <person name="Leland M."/>
            <person name="Fieno A.M."/>
            <person name="Begley W.M."/>
            <person name="Sun Y."/>
            <person name="Lacey M.P."/>
            <person name="Chaudhary T."/>
            <person name="Keough T."/>
            <person name="Chu L."/>
            <person name="Sears R."/>
            <person name="Yuan B."/>
            <person name="Dawson T.L.Jr."/>
        </authorList>
    </citation>
    <scope>NUCLEOTIDE SEQUENCE [LARGE SCALE GENOMIC DNA]</scope>
    <source>
        <strain evidence="3">ATCC MYA-4612 / CBS 7966</strain>
    </source>
</reference>
<feature type="compositionally biased region" description="Basic and acidic residues" evidence="1">
    <location>
        <begin position="678"/>
        <end position="687"/>
    </location>
</feature>
<feature type="region of interest" description="Disordered" evidence="1">
    <location>
        <begin position="261"/>
        <end position="286"/>
    </location>
</feature>
<feature type="region of interest" description="Disordered" evidence="1">
    <location>
        <begin position="583"/>
        <end position="610"/>
    </location>
</feature>
<dbReference type="PANTHER" id="PTHR37287:SF1">
    <property type="entry name" value="INO EIGHTY SUBUNIT 1"/>
    <property type="match status" value="1"/>
</dbReference>
<dbReference type="RefSeq" id="XP_001731611.1">
    <property type="nucleotide sequence ID" value="XM_001731559.1"/>
</dbReference>
<dbReference type="GeneID" id="5855917"/>
<dbReference type="VEuPathDB" id="FungiDB:MGL_0879"/>
<dbReference type="OMA" id="SCYPLAN"/>
<dbReference type="AlphaFoldDB" id="A8PVI6"/>
<name>A8PVI6_MALGO</name>
<evidence type="ECO:0000256" key="1">
    <source>
        <dbReference type="SAM" id="MobiDB-lite"/>
    </source>
</evidence>
<dbReference type="OrthoDB" id="5413003at2759"/>
<feature type="region of interest" description="Disordered" evidence="1">
    <location>
        <begin position="678"/>
        <end position="704"/>
    </location>
</feature>
<feature type="region of interest" description="Disordered" evidence="1">
    <location>
        <begin position="427"/>
        <end position="470"/>
    </location>
</feature>
<dbReference type="PANTHER" id="PTHR37287">
    <property type="entry name" value="INO EIGHTY SUBUNIT 1"/>
    <property type="match status" value="1"/>
</dbReference>
<dbReference type="GO" id="GO:0031011">
    <property type="term" value="C:Ino80 complex"/>
    <property type="evidence" value="ECO:0007669"/>
    <property type="project" value="InterPro"/>
</dbReference>
<feature type="compositionally biased region" description="Basic residues" evidence="1">
    <location>
        <begin position="583"/>
        <end position="594"/>
    </location>
</feature>